<dbReference type="CDD" id="cd03784">
    <property type="entry name" value="GT1_Gtf-like"/>
    <property type="match status" value="1"/>
</dbReference>
<dbReference type="InterPro" id="IPR002213">
    <property type="entry name" value="UDP_glucos_trans"/>
</dbReference>
<dbReference type="AlphaFoldDB" id="A0A5J9V4J0"/>
<dbReference type="PANTHER" id="PTHR11926:SF1556">
    <property type="entry name" value="GLYCOSYLTRANSFERASE"/>
    <property type="match status" value="1"/>
</dbReference>
<name>A0A5J9V4J0_9POAL</name>
<accession>A0A5J9V4J0</accession>
<keyword evidence="3" id="KW-0328">Glycosyltransferase</keyword>
<feature type="non-terminal residue" evidence="4">
    <location>
        <position position="1"/>
    </location>
</feature>
<dbReference type="FunFam" id="3.40.50.2000:FF:000431">
    <property type="entry name" value="UDP-glycosyltransferase 90A1"/>
    <property type="match status" value="1"/>
</dbReference>
<dbReference type="Gramene" id="TVU30835">
    <property type="protein sequence ID" value="TVU30835"/>
    <property type="gene ID" value="EJB05_22479"/>
</dbReference>
<organism evidence="4 5">
    <name type="scientific">Eragrostis curvula</name>
    <name type="common">weeping love grass</name>
    <dbReference type="NCBI Taxonomy" id="38414"/>
    <lineage>
        <taxon>Eukaryota</taxon>
        <taxon>Viridiplantae</taxon>
        <taxon>Streptophyta</taxon>
        <taxon>Embryophyta</taxon>
        <taxon>Tracheophyta</taxon>
        <taxon>Spermatophyta</taxon>
        <taxon>Magnoliopsida</taxon>
        <taxon>Liliopsida</taxon>
        <taxon>Poales</taxon>
        <taxon>Poaceae</taxon>
        <taxon>PACMAD clade</taxon>
        <taxon>Chloridoideae</taxon>
        <taxon>Eragrostideae</taxon>
        <taxon>Eragrostidinae</taxon>
        <taxon>Eragrostis</taxon>
    </lineage>
</organism>
<comment type="caution">
    <text evidence="4">The sequence shown here is derived from an EMBL/GenBank/DDBJ whole genome shotgun (WGS) entry which is preliminary data.</text>
</comment>
<dbReference type="GO" id="GO:0080043">
    <property type="term" value="F:quercetin 3-O-glucosyltransferase activity"/>
    <property type="evidence" value="ECO:0007669"/>
    <property type="project" value="TreeGrafter"/>
</dbReference>
<evidence type="ECO:0000256" key="1">
    <source>
        <dbReference type="ARBA" id="ARBA00009995"/>
    </source>
</evidence>
<dbReference type="PROSITE" id="PS00375">
    <property type="entry name" value="UDPGT"/>
    <property type="match status" value="1"/>
</dbReference>
<dbReference type="SUPFAM" id="SSF53756">
    <property type="entry name" value="UDP-Glycosyltransferase/glycogen phosphorylase"/>
    <property type="match status" value="1"/>
</dbReference>
<dbReference type="Gene3D" id="3.40.50.2000">
    <property type="entry name" value="Glycogen Phosphorylase B"/>
    <property type="match status" value="2"/>
</dbReference>
<dbReference type="InterPro" id="IPR035595">
    <property type="entry name" value="UDP_glycos_trans_CS"/>
</dbReference>
<gene>
    <name evidence="4" type="ORF">EJB05_22479</name>
</gene>
<dbReference type="Proteomes" id="UP000324897">
    <property type="component" value="Chromosome 1"/>
</dbReference>
<keyword evidence="5" id="KW-1185">Reference proteome</keyword>
<reference evidence="4 5" key="1">
    <citation type="journal article" date="2019" name="Sci. Rep.">
        <title>A high-quality genome of Eragrostis curvula grass provides insights into Poaceae evolution and supports new strategies to enhance forage quality.</title>
        <authorList>
            <person name="Carballo J."/>
            <person name="Santos B.A.C.M."/>
            <person name="Zappacosta D."/>
            <person name="Garbus I."/>
            <person name="Selva J.P."/>
            <person name="Gallo C.A."/>
            <person name="Diaz A."/>
            <person name="Albertini E."/>
            <person name="Caccamo M."/>
            <person name="Echenique V."/>
        </authorList>
    </citation>
    <scope>NUCLEOTIDE SEQUENCE [LARGE SCALE GENOMIC DNA]</scope>
    <source>
        <strain evidence="5">cv. Victoria</strain>
        <tissue evidence="4">Leaf</tissue>
    </source>
</reference>
<protein>
    <submittedName>
        <fullName evidence="4">Uncharacterized protein</fullName>
    </submittedName>
</protein>
<comment type="similarity">
    <text evidence="1 3">Belongs to the UDP-glycosyltransferase family.</text>
</comment>
<sequence>MSCPACRQGLHRTIYRRMSPTVYGSWSTATSCCSSARVSDVADDVLVNSFYELQTKEAEYMASRWGAKTVGPSVPSAYLDNRLPDDTSYGFHLHAPMTAEAMAWLDKRPAHSVVASETPKLPKGFADKAEERGLVVTWCPQLDVLAHPAIGCFVTHCGWNSTMEGLAAGVPMVAMPQWADQPMNAKYIEDVWRVGVRVRPDPQGMVIWRHEMERCVKEVMEGEISKQYRENAKSWSIKAKKAMSEGGSSDNNMVEFLAKLRP</sequence>
<keyword evidence="2 3" id="KW-0808">Transferase</keyword>
<dbReference type="PROSITE" id="PS51257">
    <property type="entry name" value="PROKAR_LIPOPROTEIN"/>
    <property type="match status" value="1"/>
</dbReference>
<dbReference type="Pfam" id="PF00201">
    <property type="entry name" value="UDPGT"/>
    <property type="match status" value="1"/>
</dbReference>
<evidence type="ECO:0000256" key="2">
    <source>
        <dbReference type="ARBA" id="ARBA00022679"/>
    </source>
</evidence>
<dbReference type="EMBL" id="RWGY01000011">
    <property type="protein sequence ID" value="TVU30835.1"/>
    <property type="molecule type" value="Genomic_DNA"/>
</dbReference>
<evidence type="ECO:0000256" key="3">
    <source>
        <dbReference type="RuleBase" id="RU003718"/>
    </source>
</evidence>
<dbReference type="OrthoDB" id="5835829at2759"/>
<dbReference type="GO" id="GO:0080044">
    <property type="term" value="F:quercetin 7-O-glucosyltransferase activity"/>
    <property type="evidence" value="ECO:0007669"/>
    <property type="project" value="TreeGrafter"/>
</dbReference>
<evidence type="ECO:0000313" key="5">
    <source>
        <dbReference type="Proteomes" id="UP000324897"/>
    </source>
</evidence>
<dbReference type="PANTHER" id="PTHR11926">
    <property type="entry name" value="GLUCOSYL/GLUCURONOSYL TRANSFERASES"/>
    <property type="match status" value="1"/>
</dbReference>
<evidence type="ECO:0000313" key="4">
    <source>
        <dbReference type="EMBL" id="TVU30835.1"/>
    </source>
</evidence>
<proteinExistence type="inferred from homology"/>